<protein>
    <recommendedName>
        <fullName evidence="20">Acyl-coenzyme A thioesterase 13</fullName>
    </recommendedName>
    <alternativeName>
        <fullName evidence="22">Hotdog-fold thioesterase superfamily member 2</fullName>
    </alternativeName>
    <alternativeName>
        <fullName evidence="21">Palmitoyl-CoA hydrolase</fullName>
    </alternativeName>
    <alternativeName>
        <fullName evidence="23">Thioesterase superfamily member 2</fullName>
    </alternativeName>
</protein>
<keyword evidence="8" id="KW-0007">Acetylation</keyword>
<dbReference type="InterPro" id="IPR006683">
    <property type="entry name" value="Thioestr_dom"/>
</dbReference>
<reference evidence="26" key="2">
    <citation type="submission" date="2015-08" db="UniProtKB">
        <authorList>
            <consortium name="WormBaseParasite"/>
        </authorList>
    </citation>
    <scope>IDENTIFICATION</scope>
</reference>
<comment type="subcellular location">
    <subcellularLocation>
        <location evidence="3">Cytoplasm</location>
        <location evidence="3">Cytoskeleton</location>
        <location evidence="3">Spindle</location>
    </subcellularLocation>
    <subcellularLocation>
        <location evidence="4">Cytoplasm</location>
        <location evidence="4">Cytosol</location>
    </subcellularLocation>
    <subcellularLocation>
        <location evidence="2">Mitochondrion</location>
    </subcellularLocation>
    <subcellularLocation>
        <location evidence="1">Nucleus</location>
    </subcellularLocation>
</comment>
<evidence type="ECO:0000256" key="23">
    <source>
        <dbReference type="ARBA" id="ARBA00083956"/>
    </source>
</evidence>
<keyword evidence="11" id="KW-0206">Cytoskeleton</keyword>
<keyword evidence="12" id="KW-0539">Nucleus</keyword>
<dbReference type="NCBIfam" id="TIGR00369">
    <property type="entry name" value="unchar_dom_1"/>
    <property type="match status" value="1"/>
</dbReference>
<evidence type="ECO:0000256" key="6">
    <source>
        <dbReference type="ARBA" id="ARBA00022490"/>
    </source>
</evidence>
<evidence type="ECO:0000256" key="14">
    <source>
        <dbReference type="ARBA" id="ARBA00047969"/>
    </source>
</evidence>
<evidence type="ECO:0000256" key="8">
    <source>
        <dbReference type="ARBA" id="ARBA00022990"/>
    </source>
</evidence>
<evidence type="ECO:0000256" key="18">
    <source>
        <dbReference type="ARBA" id="ARBA00058205"/>
    </source>
</evidence>
<dbReference type="Pfam" id="PF03061">
    <property type="entry name" value="4HBT"/>
    <property type="match status" value="1"/>
</dbReference>
<dbReference type="GO" id="GO:0005819">
    <property type="term" value="C:spindle"/>
    <property type="evidence" value="ECO:0007669"/>
    <property type="project" value="UniProtKB-SubCell"/>
</dbReference>
<evidence type="ECO:0000256" key="4">
    <source>
        <dbReference type="ARBA" id="ARBA00004514"/>
    </source>
</evidence>
<keyword evidence="6" id="KW-0963">Cytoplasm</keyword>
<dbReference type="GO" id="GO:0005829">
    <property type="term" value="C:cytosol"/>
    <property type="evidence" value="ECO:0007669"/>
    <property type="project" value="UniProtKB-SubCell"/>
</dbReference>
<keyword evidence="10" id="KW-0496">Mitochondrion</keyword>
<dbReference type="Proteomes" id="UP000035680">
    <property type="component" value="Unassembled WGS sequence"/>
</dbReference>
<proteinExistence type="inferred from homology"/>
<dbReference type="FunFam" id="3.10.129.10:FF:000021">
    <property type="entry name" value="Acyl-coenzyme A thioesterase 13"/>
    <property type="match status" value="1"/>
</dbReference>
<dbReference type="SUPFAM" id="SSF54637">
    <property type="entry name" value="Thioesterase/thiol ester dehydrase-isomerase"/>
    <property type="match status" value="1"/>
</dbReference>
<evidence type="ECO:0000256" key="16">
    <source>
        <dbReference type="ARBA" id="ARBA00050199"/>
    </source>
</evidence>
<organism evidence="25 26">
    <name type="scientific">Strongyloides venezuelensis</name>
    <name type="common">Threadworm</name>
    <dbReference type="NCBI Taxonomy" id="75913"/>
    <lineage>
        <taxon>Eukaryota</taxon>
        <taxon>Metazoa</taxon>
        <taxon>Ecdysozoa</taxon>
        <taxon>Nematoda</taxon>
        <taxon>Chromadorea</taxon>
        <taxon>Rhabditida</taxon>
        <taxon>Tylenchina</taxon>
        <taxon>Panagrolaimomorpha</taxon>
        <taxon>Strongyloidoidea</taxon>
        <taxon>Strongyloididae</taxon>
        <taxon>Strongyloides</taxon>
    </lineage>
</organism>
<dbReference type="GO" id="GO:0006629">
    <property type="term" value="P:lipid metabolic process"/>
    <property type="evidence" value="ECO:0007669"/>
    <property type="project" value="UniProtKB-KW"/>
</dbReference>
<comment type="catalytic activity">
    <reaction evidence="16">
        <text>hexanoyl-CoA + H2O = hexanoate + CoA + H(+)</text>
        <dbReference type="Rhea" id="RHEA:40115"/>
        <dbReference type="ChEBI" id="CHEBI:15377"/>
        <dbReference type="ChEBI" id="CHEBI:15378"/>
        <dbReference type="ChEBI" id="CHEBI:17120"/>
        <dbReference type="ChEBI" id="CHEBI:57287"/>
        <dbReference type="ChEBI" id="CHEBI:62620"/>
    </reaction>
    <physiologicalReaction direction="left-to-right" evidence="16">
        <dbReference type="Rhea" id="RHEA:40116"/>
    </physiologicalReaction>
</comment>
<dbReference type="GO" id="GO:0005739">
    <property type="term" value="C:mitochondrion"/>
    <property type="evidence" value="ECO:0007669"/>
    <property type="project" value="UniProtKB-SubCell"/>
</dbReference>
<dbReference type="STRING" id="75913.A0A0K0F505"/>
<evidence type="ECO:0000313" key="25">
    <source>
        <dbReference type="Proteomes" id="UP000035680"/>
    </source>
</evidence>
<evidence type="ECO:0000256" key="3">
    <source>
        <dbReference type="ARBA" id="ARBA00004186"/>
    </source>
</evidence>
<evidence type="ECO:0000256" key="5">
    <source>
        <dbReference type="ARBA" id="ARBA00008324"/>
    </source>
</evidence>
<comment type="subunit">
    <text evidence="19">Homotetramer. Interacts with PCTP.</text>
</comment>
<evidence type="ECO:0000256" key="9">
    <source>
        <dbReference type="ARBA" id="ARBA00023098"/>
    </source>
</evidence>
<dbReference type="InterPro" id="IPR029069">
    <property type="entry name" value="HotDog_dom_sf"/>
</dbReference>
<accession>A0A0K0F505</accession>
<dbReference type="CDD" id="cd03443">
    <property type="entry name" value="PaaI_thioesterase"/>
    <property type="match status" value="1"/>
</dbReference>
<comment type="similarity">
    <text evidence="5">Belongs to the thioesterase PaaI family.</text>
</comment>
<dbReference type="InterPro" id="IPR039298">
    <property type="entry name" value="ACOT13"/>
</dbReference>
<comment type="function">
    <text evidence="18">Catalyzes the hydrolysis of acyl-CoAs into free fatty acids and coenzyme A (CoASH), regulating their respective intracellular levels. Has acyl-CoA thioesterase activity towards medium (C12) and long-chain (C18) fatty acyl-CoA substrates. Can also hydrolyze 3-hydroxyphenylacetyl-CoA and 3,4-dihydroxyphenylacetyl-CoA (in vitro). May play a role in controlling adaptive thermogenesis.</text>
</comment>
<evidence type="ECO:0000256" key="13">
    <source>
        <dbReference type="ARBA" id="ARBA00047588"/>
    </source>
</evidence>
<comment type="catalytic activity">
    <reaction evidence="15">
        <text>dodecanoyl-CoA + H2O = dodecanoate + CoA + H(+)</text>
        <dbReference type="Rhea" id="RHEA:30135"/>
        <dbReference type="ChEBI" id="CHEBI:15377"/>
        <dbReference type="ChEBI" id="CHEBI:15378"/>
        <dbReference type="ChEBI" id="CHEBI:18262"/>
        <dbReference type="ChEBI" id="CHEBI:57287"/>
        <dbReference type="ChEBI" id="CHEBI:57375"/>
    </reaction>
    <physiologicalReaction direction="left-to-right" evidence="15">
        <dbReference type="Rhea" id="RHEA:30136"/>
    </physiologicalReaction>
</comment>
<keyword evidence="9" id="KW-0443">Lipid metabolism</keyword>
<evidence type="ECO:0000256" key="10">
    <source>
        <dbReference type="ARBA" id="ARBA00023128"/>
    </source>
</evidence>
<dbReference type="GO" id="GO:0047617">
    <property type="term" value="F:fatty acyl-CoA hydrolase activity"/>
    <property type="evidence" value="ECO:0007669"/>
    <property type="project" value="InterPro"/>
</dbReference>
<dbReference type="WBParaSite" id="SVE_0389500.1">
    <property type="protein sequence ID" value="SVE_0389500.1"/>
    <property type="gene ID" value="SVE_0389500"/>
</dbReference>
<evidence type="ECO:0000259" key="24">
    <source>
        <dbReference type="Pfam" id="PF03061"/>
    </source>
</evidence>
<dbReference type="Gene3D" id="3.10.129.10">
    <property type="entry name" value="Hotdog Thioesterase"/>
    <property type="match status" value="1"/>
</dbReference>
<evidence type="ECO:0000256" key="19">
    <source>
        <dbReference type="ARBA" id="ARBA00064709"/>
    </source>
</evidence>
<evidence type="ECO:0000256" key="1">
    <source>
        <dbReference type="ARBA" id="ARBA00004123"/>
    </source>
</evidence>
<name>A0A0K0F505_STRVS</name>
<feature type="domain" description="Thioesterase" evidence="24">
    <location>
        <begin position="54"/>
        <end position="127"/>
    </location>
</feature>
<sequence length="153" mass="16592">MSGAYFKLLQSFLQQQAQKTNFMKCITQSRIISADEGKVKVEMEVTDELTNPLGTLHGGCSATLIDCITTFACIATPQQKAGVSVDMTINYLSSAKVGDTIVVEGNILKLGKTLAFTQGNIYHKKDNNLIATGLHTKAFPKHLSKIGNDKNVI</sequence>
<evidence type="ECO:0000256" key="22">
    <source>
        <dbReference type="ARBA" id="ARBA00081533"/>
    </source>
</evidence>
<evidence type="ECO:0000256" key="11">
    <source>
        <dbReference type="ARBA" id="ARBA00023212"/>
    </source>
</evidence>
<comment type="catalytic activity">
    <reaction evidence="14">
        <text>decanoyl-CoA + H2O = decanoate + CoA + H(+)</text>
        <dbReference type="Rhea" id="RHEA:40059"/>
        <dbReference type="ChEBI" id="CHEBI:15377"/>
        <dbReference type="ChEBI" id="CHEBI:15378"/>
        <dbReference type="ChEBI" id="CHEBI:27689"/>
        <dbReference type="ChEBI" id="CHEBI:57287"/>
        <dbReference type="ChEBI" id="CHEBI:61430"/>
    </reaction>
    <physiologicalReaction direction="left-to-right" evidence="14">
        <dbReference type="Rhea" id="RHEA:40060"/>
    </physiologicalReaction>
</comment>
<dbReference type="PANTHER" id="PTHR21660">
    <property type="entry name" value="THIOESTERASE SUPERFAMILY MEMBER-RELATED"/>
    <property type="match status" value="1"/>
</dbReference>
<comment type="catalytic activity">
    <reaction evidence="17">
        <text>a fatty acyl-CoA + H2O = a fatty acid + CoA + H(+)</text>
        <dbReference type="Rhea" id="RHEA:16781"/>
        <dbReference type="ChEBI" id="CHEBI:15377"/>
        <dbReference type="ChEBI" id="CHEBI:15378"/>
        <dbReference type="ChEBI" id="CHEBI:28868"/>
        <dbReference type="ChEBI" id="CHEBI:57287"/>
        <dbReference type="ChEBI" id="CHEBI:77636"/>
    </reaction>
    <physiologicalReaction direction="left-to-right" evidence="17">
        <dbReference type="Rhea" id="RHEA:16782"/>
    </physiologicalReaction>
</comment>
<dbReference type="InterPro" id="IPR003736">
    <property type="entry name" value="PAAI_dom"/>
</dbReference>
<evidence type="ECO:0000256" key="2">
    <source>
        <dbReference type="ARBA" id="ARBA00004173"/>
    </source>
</evidence>
<reference evidence="25" key="1">
    <citation type="submission" date="2014-07" db="EMBL/GenBank/DDBJ databases">
        <authorList>
            <person name="Martin A.A"/>
            <person name="De Silva N."/>
        </authorList>
    </citation>
    <scope>NUCLEOTIDE SEQUENCE</scope>
</reference>
<evidence type="ECO:0000256" key="12">
    <source>
        <dbReference type="ARBA" id="ARBA00023242"/>
    </source>
</evidence>
<evidence type="ECO:0000256" key="17">
    <source>
        <dbReference type="ARBA" id="ARBA00052976"/>
    </source>
</evidence>
<dbReference type="GO" id="GO:0005634">
    <property type="term" value="C:nucleus"/>
    <property type="evidence" value="ECO:0007669"/>
    <property type="project" value="UniProtKB-SubCell"/>
</dbReference>
<keyword evidence="7" id="KW-0378">Hydrolase</keyword>
<evidence type="ECO:0000256" key="15">
    <source>
        <dbReference type="ARBA" id="ARBA00048074"/>
    </source>
</evidence>
<evidence type="ECO:0000256" key="7">
    <source>
        <dbReference type="ARBA" id="ARBA00022801"/>
    </source>
</evidence>
<keyword evidence="25" id="KW-1185">Reference proteome</keyword>
<evidence type="ECO:0000256" key="20">
    <source>
        <dbReference type="ARBA" id="ARBA00067273"/>
    </source>
</evidence>
<dbReference type="AlphaFoldDB" id="A0A0K0F505"/>
<dbReference type="PANTHER" id="PTHR21660:SF59">
    <property type="entry name" value="THIOESTERASE DOMAIN-CONTAINING PROTEIN"/>
    <property type="match status" value="1"/>
</dbReference>
<comment type="catalytic activity">
    <reaction evidence="13">
        <text>octanoyl-CoA + H2O = octanoate + CoA + H(+)</text>
        <dbReference type="Rhea" id="RHEA:30143"/>
        <dbReference type="ChEBI" id="CHEBI:15377"/>
        <dbReference type="ChEBI" id="CHEBI:15378"/>
        <dbReference type="ChEBI" id="CHEBI:25646"/>
        <dbReference type="ChEBI" id="CHEBI:57287"/>
        <dbReference type="ChEBI" id="CHEBI:57386"/>
    </reaction>
    <physiologicalReaction direction="left-to-right" evidence="13">
        <dbReference type="Rhea" id="RHEA:30144"/>
    </physiologicalReaction>
</comment>
<evidence type="ECO:0000313" key="26">
    <source>
        <dbReference type="WBParaSite" id="SVE_0389500.1"/>
    </source>
</evidence>
<evidence type="ECO:0000256" key="21">
    <source>
        <dbReference type="ARBA" id="ARBA00075657"/>
    </source>
</evidence>